<evidence type="ECO:0000313" key="20">
    <source>
        <dbReference type="Proteomes" id="UP000275078"/>
    </source>
</evidence>
<dbReference type="Proteomes" id="UP000275078">
    <property type="component" value="Unassembled WGS sequence"/>
</dbReference>
<dbReference type="OrthoDB" id="429626at2759"/>
<evidence type="ECO:0000256" key="10">
    <source>
        <dbReference type="ARBA" id="ARBA00023004"/>
    </source>
</evidence>
<feature type="compositionally biased region" description="Low complexity" evidence="17">
    <location>
        <begin position="38"/>
        <end position="49"/>
    </location>
</feature>
<dbReference type="Pfam" id="PF06463">
    <property type="entry name" value="Mob_synth_C"/>
    <property type="match status" value="1"/>
</dbReference>
<evidence type="ECO:0000256" key="7">
    <source>
        <dbReference type="ARBA" id="ARBA00022691"/>
    </source>
</evidence>
<dbReference type="PROSITE" id="PS01305">
    <property type="entry name" value="MOAA_NIFB_PQQE"/>
    <property type="match status" value="1"/>
</dbReference>
<dbReference type="InterPro" id="IPR050105">
    <property type="entry name" value="MoCo_biosynth_MoaA/MoaC"/>
</dbReference>
<dbReference type="Gene3D" id="3.20.20.70">
    <property type="entry name" value="Aldolase class I"/>
    <property type="match status" value="1"/>
</dbReference>
<dbReference type="EMBL" id="ML119760">
    <property type="protein sequence ID" value="RPA75616.1"/>
    <property type="molecule type" value="Genomic_DNA"/>
</dbReference>
<dbReference type="EC" id="4.1.99.22" evidence="5"/>
<keyword evidence="13" id="KW-0342">GTP-binding</keyword>
<evidence type="ECO:0000256" key="15">
    <source>
        <dbReference type="ARBA" id="ARBA00023239"/>
    </source>
</evidence>
<evidence type="ECO:0000256" key="5">
    <source>
        <dbReference type="ARBA" id="ARBA00012167"/>
    </source>
</evidence>
<comment type="similarity">
    <text evidence="4">In the N-terminal section; belongs to the radical SAM superfamily. MoaA family.</text>
</comment>
<dbReference type="InterPro" id="IPR013785">
    <property type="entry name" value="Aldolase_TIM"/>
</dbReference>
<comment type="cofactor">
    <cofactor evidence="1">
        <name>[4Fe-4S] cluster</name>
        <dbReference type="ChEBI" id="CHEBI:49883"/>
    </cofactor>
</comment>
<dbReference type="InterPro" id="IPR058240">
    <property type="entry name" value="rSAM_sf"/>
</dbReference>
<organism evidence="19 20">
    <name type="scientific">Ascobolus immersus RN42</name>
    <dbReference type="NCBI Taxonomy" id="1160509"/>
    <lineage>
        <taxon>Eukaryota</taxon>
        <taxon>Fungi</taxon>
        <taxon>Dikarya</taxon>
        <taxon>Ascomycota</taxon>
        <taxon>Pezizomycotina</taxon>
        <taxon>Pezizomycetes</taxon>
        <taxon>Pezizales</taxon>
        <taxon>Ascobolaceae</taxon>
        <taxon>Ascobolus</taxon>
    </lineage>
</organism>
<evidence type="ECO:0000256" key="2">
    <source>
        <dbReference type="ARBA" id="ARBA00005046"/>
    </source>
</evidence>
<keyword evidence="12" id="KW-0496">Mitochondrion</keyword>
<dbReference type="GO" id="GO:0051539">
    <property type="term" value="F:4 iron, 4 sulfur cluster binding"/>
    <property type="evidence" value="ECO:0007669"/>
    <property type="project" value="UniProtKB-KW"/>
</dbReference>
<dbReference type="PANTHER" id="PTHR22960">
    <property type="entry name" value="MOLYBDOPTERIN COFACTOR SYNTHESIS PROTEIN A"/>
    <property type="match status" value="1"/>
</dbReference>
<dbReference type="CDD" id="cd21117">
    <property type="entry name" value="Twitch_MoaA"/>
    <property type="match status" value="1"/>
</dbReference>
<evidence type="ECO:0000256" key="8">
    <source>
        <dbReference type="ARBA" id="ARBA00022723"/>
    </source>
</evidence>
<dbReference type="InterPro" id="IPR010505">
    <property type="entry name" value="MoaA_twitch"/>
</dbReference>
<dbReference type="InterPro" id="IPR036522">
    <property type="entry name" value="MoaC_sf"/>
</dbReference>
<dbReference type="InterPro" id="IPR006638">
    <property type="entry name" value="Elp3/MiaA/NifB-like_rSAM"/>
</dbReference>
<dbReference type="InterPro" id="IPR002820">
    <property type="entry name" value="Mopterin_CF_biosynth-C_dom"/>
</dbReference>
<name>A0A3N4HRJ9_ASCIM</name>
<dbReference type="SFLD" id="SFLDS00029">
    <property type="entry name" value="Radical_SAM"/>
    <property type="match status" value="1"/>
</dbReference>
<feature type="domain" description="Radical SAM core" evidence="18">
    <location>
        <begin position="65"/>
        <end position="293"/>
    </location>
</feature>
<protein>
    <recommendedName>
        <fullName evidence="5">GTP 3',8-cyclase</fullName>
        <ecNumber evidence="5">4.1.99.22</ecNumber>
    </recommendedName>
</protein>
<dbReference type="UniPathway" id="UPA00344"/>
<dbReference type="SUPFAM" id="SSF55040">
    <property type="entry name" value="Molybdenum cofactor biosynthesis protein C, MoaC"/>
    <property type="match status" value="1"/>
</dbReference>
<evidence type="ECO:0000256" key="11">
    <source>
        <dbReference type="ARBA" id="ARBA00023014"/>
    </source>
</evidence>
<evidence type="ECO:0000256" key="13">
    <source>
        <dbReference type="ARBA" id="ARBA00023134"/>
    </source>
</evidence>
<accession>A0A3N4HRJ9</accession>
<keyword evidence="15" id="KW-0456">Lyase</keyword>
<dbReference type="CDD" id="cd01335">
    <property type="entry name" value="Radical_SAM"/>
    <property type="match status" value="1"/>
</dbReference>
<gene>
    <name evidence="19" type="ORF">BJ508DRAFT_319403</name>
</gene>
<dbReference type="GO" id="GO:0005525">
    <property type="term" value="F:GTP binding"/>
    <property type="evidence" value="ECO:0007669"/>
    <property type="project" value="UniProtKB-KW"/>
</dbReference>
<sequence length="559" mass="61494">MRLPTTPFLPASSPSPSPSTSITPPPPSPSTTPPNAPPTSESSPTPTSSLNGKPLLPFSSFLTDTHSRQHTYLRISLTERCNLRCTYCMPSTGIPLSPPPALLTTPEILHLAHLFITQGVTKIRLTGGEPTVRKDIIPLMQELGKMRSLGLREICITSNGIALARKLPAMKEAGLTAVNLSLDTLVPGKFMVMTRRQGHERVLESLRVCEELGIKTKVNVVVMRGVNEDEICDFVEMTKGRNIEVRFIEYMPFDGNKWAKRKMLPYAEMVELIKAKYPTFAKLPEPTANETSKTFHVPGHVGKVGFITSMTHNFCGTCNRLRITSDGNIKVCLFDNKEVSLRDMLRGDGKEEVVKAIWEERKGDVLEEVVRRREEMDRELLEVIGVAVKGKKAKHAGMGNLENMKNRPMILIDDPSNPTKPNPLPHLTPTGEVHQIPISHKPPTTRTATALGRVHFSSPTTLSAIRTNTLKKGDVLAVARVAGIMMAKRTSELVPLCHGLNLTGCSVEIEVFEAWEGWATSAGREWTDCGGVRIKCVVGKVGGASGDWEDRGRGLERVK</sequence>
<evidence type="ECO:0000256" key="3">
    <source>
        <dbReference type="ARBA" id="ARBA00008484"/>
    </source>
</evidence>
<evidence type="ECO:0000256" key="6">
    <source>
        <dbReference type="ARBA" id="ARBA00022485"/>
    </source>
</evidence>
<feature type="compositionally biased region" description="Pro residues" evidence="17">
    <location>
        <begin position="13"/>
        <end position="37"/>
    </location>
</feature>
<keyword evidence="11" id="KW-0411">Iron-sulfur</keyword>
<dbReference type="GO" id="GO:0006777">
    <property type="term" value="P:Mo-molybdopterin cofactor biosynthetic process"/>
    <property type="evidence" value="ECO:0007669"/>
    <property type="project" value="UniProtKB-KW"/>
</dbReference>
<keyword evidence="14" id="KW-0501">Molybdenum cofactor biosynthesis</keyword>
<keyword evidence="10" id="KW-0408">Iron</keyword>
<comment type="catalytic activity">
    <reaction evidence="16">
        <text>GTP + AH2 + S-adenosyl-L-methionine = (8S)-3',8-cyclo-7,8-dihydroguanosine 5'-triphosphate + 5'-deoxyadenosine + L-methionine + A + H(+)</text>
        <dbReference type="Rhea" id="RHEA:49576"/>
        <dbReference type="ChEBI" id="CHEBI:13193"/>
        <dbReference type="ChEBI" id="CHEBI:15378"/>
        <dbReference type="ChEBI" id="CHEBI:17319"/>
        <dbReference type="ChEBI" id="CHEBI:17499"/>
        <dbReference type="ChEBI" id="CHEBI:37565"/>
        <dbReference type="ChEBI" id="CHEBI:57844"/>
        <dbReference type="ChEBI" id="CHEBI:59789"/>
        <dbReference type="ChEBI" id="CHEBI:131766"/>
        <dbReference type="EC" id="4.1.99.22"/>
    </reaction>
</comment>
<evidence type="ECO:0000256" key="1">
    <source>
        <dbReference type="ARBA" id="ARBA00001966"/>
    </source>
</evidence>
<dbReference type="SUPFAM" id="SSF102114">
    <property type="entry name" value="Radical SAM enzymes"/>
    <property type="match status" value="1"/>
</dbReference>
<evidence type="ECO:0000256" key="12">
    <source>
        <dbReference type="ARBA" id="ARBA00023128"/>
    </source>
</evidence>
<dbReference type="AlphaFoldDB" id="A0A3N4HRJ9"/>
<dbReference type="InterPro" id="IPR013483">
    <property type="entry name" value="MoaA"/>
</dbReference>
<evidence type="ECO:0000259" key="18">
    <source>
        <dbReference type="PROSITE" id="PS51918"/>
    </source>
</evidence>
<dbReference type="GO" id="GO:0046872">
    <property type="term" value="F:metal ion binding"/>
    <property type="evidence" value="ECO:0007669"/>
    <property type="project" value="UniProtKB-KW"/>
</dbReference>
<dbReference type="SFLD" id="SFLDG01386">
    <property type="entry name" value="main_SPASM_domain-containing"/>
    <property type="match status" value="1"/>
</dbReference>
<keyword evidence="6" id="KW-0004">4Fe-4S</keyword>
<dbReference type="STRING" id="1160509.A0A3N4HRJ9"/>
<keyword evidence="9" id="KW-0547">Nucleotide-binding</keyword>
<dbReference type="Pfam" id="PF04055">
    <property type="entry name" value="Radical_SAM"/>
    <property type="match status" value="1"/>
</dbReference>
<dbReference type="InterPro" id="IPR007197">
    <property type="entry name" value="rSAM"/>
</dbReference>
<comment type="pathway">
    <text evidence="2">Cofactor biosynthesis; molybdopterin biosynthesis.</text>
</comment>
<evidence type="ECO:0000256" key="14">
    <source>
        <dbReference type="ARBA" id="ARBA00023150"/>
    </source>
</evidence>
<evidence type="ECO:0000256" key="17">
    <source>
        <dbReference type="SAM" id="MobiDB-lite"/>
    </source>
</evidence>
<evidence type="ECO:0000256" key="4">
    <source>
        <dbReference type="ARBA" id="ARBA00009862"/>
    </source>
</evidence>
<dbReference type="InterPro" id="IPR040064">
    <property type="entry name" value="MoaA-like"/>
</dbReference>
<reference evidence="19 20" key="1">
    <citation type="journal article" date="2018" name="Nat. Ecol. Evol.">
        <title>Pezizomycetes genomes reveal the molecular basis of ectomycorrhizal truffle lifestyle.</title>
        <authorList>
            <person name="Murat C."/>
            <person name="Payen T."/>
            <person name="Noel B."/>
            <person name="Kuo A."/>
            <person name="Morin E."/>
            <person name="Chen J."/>
            <person name="Kohler A."/>
            <person name="Krizsan K."/>
            <person name="Balestrini R."/>
            <person name="Da Silva C."/>
            <person name="Montanini B."/>
            <person name="Hainaut M."/>
            <person name="Levati E."/>
            <person name="Barry K.W."/>
            <person name="Belfiori B."/>
            <person name="Cichocki N."/>
            <person name="Clum A."/>
            <person name="Dockter R.B."/>
            <person name="Fauchery L."/>
            <person name="Guy J."/>
            <person name="Iotti M."/>
            <person name="Le Tacon F."/>
            <person name="Lindquist E.A."/>
            <person name="Lipzen A."/>
            <person name="Malagnac F."/>
            <person name="Mello A."/>
            <person name="Molinier V."/>
            <person name="Miyauchi S."/>
            <person name="Poulain J."/>
            <person name="Riccioni C."/>
            <person name="Rubini A."/>
            <person name="Sitrit Y."/>
            <person name="Splivallo R."/>
            <person name="Traeger S."/>
            <person name="Wang M."/>
            <person name="Zifcakova L."/>
            <person name="Wipf D."/>
            <person name="Zambonelli A."/>
            <person name="Paolocci F."/>
            <person name="Nowrousian M."/>
            <person name="Ottonello S."/>
            <person name="Baldrian P."/>
            <person name="Spatafora J.W."/>
            <person name="Henrissat B."/>
            <person name="Nagy L.G."/>
            <person name="Aury J.M."/>
            <person name="Wincker P."/>
            <person name="Grigoriev I.V."/>
            <person name="Bonfante P."/>
            <person name="Martin F.M."/>
        </authorList>
    </citation>
    <scope>NUCLEOTIDE SEQUENCE [LARGE SCALE GENOMIC DNA]</scope>
    <source>
        <strain evidence="19 20">RN42</strain>
    </source>
</reference>
<keyword evidence="20" id="KW-1185">Reference proteome</keyword>
<feature type="compositionally biased region" description="Low complexity" evidence="17">
    <location>
        <begin position="1"/>
        <end position="12"/>
    </location>
</feature>
<evidence type="ECO:0000256" key="9">
    <source>
        <dbReference type="ARBA" id="ARBA00022741"/>
    </source>
</evidence>
<evidence type="ECO:0000256" key="16">
    <source>
        <dbReference type="ARBA" id="ARBA00048697"/>
    </source>
</evidence>
<comment type="similarity">
    <text evidence="3">In the C-terminal section; belongs to the MoaC family.</text>
</comment>
<keyword evidence="8" id="KW-0479">Metal-binding</keyword>
<dbReference type="GO" id="GO:0061799">
    <property type="term" value="F:cyclic pyranopterin monophosphate synthase activity"/>
    <property type="evidence" value="ECO:0007669"/>
    <property type="project" value="TreeGrafter"/>
</dbReference>
<feature type="region of interest" description="Disordered" evidence="17">
    <location>
        <begin position="1"/>
        <end position="55"/>
    </location>
</feature>
<proteinExistence type="inferred from homology"/>
<evidence type="ECO:0000313" key="19">
    <source>
        <dbReference type="EMBL" id="RPA75616.1"/>
    </source>
</evidence>
<dbReference type="Gene3D" id="3.30.70.640">
    <property type="entry name" value="Molybdopterin cofactor biosynthesis C (MoaC) domain"/>
    <property type="match status" value="1"/>
</dbReference>
<dbReference type="GO" id="GO:0061798">
    <property type="term" value="F:GTP 3',8'-cyclase activity"/>
    <property type="evidence" value="ECO:0007669"/>
    <property type="project" value="UniProtKB-EC"/>
</dbReference>
<dbReference type="InterPro" id="IPR000385">
    <property type="entry name" value="MoaA_NifB_PqqE_Fe-S-bd_CS"/>
</dbReference>
<dbReference type="SFLD" id="SFLDG01383">
    <property type="entry name" value="cyclic_pyranopterin_phosphate"/>
    <property type="match status" value="1"/>
</dbReference>
<dbReference type="NCBIfam" id="TIGR02666">
    <property type="entry name" value="moaA"/>
    <property type="match status" value="1"/>
</dbReference>
<dbReference type="SMART" id="SM00729">
    <property type="entry name" value="Elp3"/>
    <property type="match status" value="1"/>
</dbReference>
<keyword evidence="7" id="KW-0949">S-adenosyl-L-methionine</keyword>
<dbReference type="PROSITE" id="PS51918">
    <property type="entry name" value="RADICAL_SAM"/>
    <property type="match status" value="1"/>
</dbReference>
<dbReference type="Pfam" id="PF01967">
    <property type="entry name" value="MoaC"/>
    <property type="match status" value="1"/>
</dbReference>
<dbReference type="SFLD" id="SFLDG01067">
    <property type="entry name" value="SPASM/twitch_domain_containing"/>
    <property type="match status" value="1"/>
</dbReference>
<dbReference type="PANTHER" id="PTHR22960:SF0">
    <property type="entry name" value="MOLYBDENUM COFACTOR BIOSYNTHESIS PROTEIN 1"/>
    <property type="match status" value="1"/>
</dbReference>